<gene>
    <name evidence="8" type="ordered locus">Kole_1749</name>
</gene>
<keyword evidence="4" id="KW-0408">Iron</keyword>
<dbReference type="CDD" id="cd01335">
    <property type="entry name" value="Radical_SAM"/>
    <property type="match status" value="1"/>
</dbReference>
<evidence type="ECO:0000313" key="9">
    <source>
        <dbReference type="Proteomes" id="UP000002382"/>
    </source>
</evidence>
<evidence type="ECO:0000256" key="5">
    <source>
        <dbReference type="ARBA" id="ARBA00023014"/>
    </source>
</evidence>
<accession>C5CFU1</accession>
<dbReference type="InterPro" id="IPR006638">
    <property type="entry name" value="Elp3/MiaA/NifB-like_rSAM"/>
</dbReference>
<dbReference type="KEGG" id="kol:Kole_1749"/>
<keyword evidence="9" id="KW-1185">Reference proteome</keyword>
<dbReference type="InterPro" id="IPR036724">
    <property type="entry name" value="Cobalamin-bd_sf"/>
</dbReference>
<dbReference type="SUPFAM" id="SSF102114">
    <property type="entry name" value="Radical SAM enzymes"/>
    <property type="match status" value="1"/>
</dbReference>
<dbReference type="SFLD" id="SFLDG01123">
    <property type="entry name" value="methyltransferase_(Class_B)"/>
    <property type="match status" value="1"/>
</dbReference>
<sequence length="450" mass="51714">MKKILLVNPWIEDVSAYDYWLKPVGLLYISSMLRSAGIEPVLIDCLYRHDPDLVRYLGGKIKDRYYGTGNFYHEVIQPPESMKNIPRLFKRYGLPEDLFRKKLRELKDVDAVFVTSMMTYWHYGVSDTIRVIKEELPEIPVVLGGVYASILPEHAKNHSGADFVSPGTGIVPVKRALHFIGIDVDLNDNWLDDLSPDYSNYPELNYVVLITSTGCPFRCSYCTSWKLWERFNQKSPEKTLEEIEHLNAMYGLSDVVFFDDAILIGQNFKTLLKMIKERGFNLRFHLPNGIHARLVDEELAVLMKETNFKTIKLGYETANDELQLKTGGKVSNEEFIKAVNILKAAGFTAKELSAYIIANLPGQTFEDVERAINHCEELGVIPNINEYTPIPGTPEWRELVDSRRLPAEIDPLLLDNSLLPYWWEESLSIAQLKLLKEKSWRVKERLLSHV</sequence>
<dbReference type="GO" id="GO:0003824">
    <property type="term" value="F:catalytic activity"/>
    <property type="evidence" value="ECO:0007669"/>
    <property type="project" value="InterPro"/>
</dbReference>
<feature type="domain" description="B12-binding" evidence="6">
    <location>
        <begin position="8"/>
        <end position="187"/>
    </location>
</feature>
<dbReference type="AlphaFoldDB" id="C5CFU1"/>
<dbReference type="InterPro" id="IPR023404">
    <property type="entry name" value="rSAM_horseshoe"/>
</dbReference>
<dbReference type="GO" id="GO:0031419">
    <property type="term" value="F:cobalamin binding"/>
    <property type="evidence" value="ECO:0007669"/>
    <property type="project" value="InterPro"/>
</dbReference>
<dbReference type="PANTHER" id="PTHR43409:SF15">
    <property type="entry name" value="PUTATIVE-RELATED"/>
    <property type="match status" value="1"/>
</dbReference>
<keyword evidence="2" id="KW-0949">S-adenosyl-L-methionine</keyword>
<reference evidence="8 9" key="1">
    <citation type="submission" date="2009-06" db="EMBL/GenBank/DDBJ databases">
        <title>Complete sequence of Thermotogales bacterium TBF 19.5.1.</title>
        <authorList>
            <consortium name="US DOE Joint Genome Institute"/>
            <person name="Lucas S."/>
            <person name="Copeland A."/>
            <person name="Lapidus A."/>
            <person name="Glavina del Rio T."/>
            <person name="Tice H."/>
            <person name="Bruce D."/>
            <person name="Goodwin L."/>
            <person name="Pitluck S."/>
            <person name="Chertkov O."/>
            <person name="Brettin T."/>
            <person name="Detter J.C."/>
            <person name="Han C."/>
            <person name="Schmutz J."/>
            <person name="Larimer F."/>
            <person name="Land M."/>
            <person name="Hauser L."/>
            <person name="Kyrpides N."/>
            <person name="Ovchinnikova G."/>
            <person name="Noll K."/>
        </authorList>
    </citation>
    <scope>NUCLEOTIDE SEQUENCE [LARGE SCALE GENOMIC DNA]</scope>
    <source>
        <strain evidence="9">ATCC BAA-1733 / DSM 21960 / TBF 19.5.1</strain>
    </source>
</reference>
<dbReference type="InterPro" id="IPR051198">
    <property type="entry name" value="BchE-like"/>
</dbReference>
<dbReference type="GO" id="GO:0005829">
    <property type="term" value="C:cytosol"/>
    <property type="evidence" value="ECO:0007669"/>
    <property type="project" value="TreeGrafter"/>
</dbReference>
<keyword evidence="5" id="KW-0411">Iron-sulfur</keyword>
<dbReference type="InterPro" id="IPR058240">
    <property type="entry name" value="rSAM_sf"/>
</dbReference>
<dbReference type="EMBL" id="CP001634">
    <property type="protein sequence ID" value="ACR80435.1"/>
    <property type="molecule type" value="Genomic_DNA"/>
</dbReference>
<evidence type="ECO:0000313" key="8">
    <source>
        <dbReference type="EMBL" id="ACR80435.1"/>
    </source>
</evidence>
<dbReference type="InterPro" id="IPR007197">
    <property type="entry name" value="rSAM"/>
</dbReference>
<dbReference type="SUPFAM" id="SSF52242">
    <property type="entry name" value="Cobalamin (vitamin B12)-binding domain"/>
    <property type="match status" value="1"/>
</dbReference>
<name>C5CFU1_KOSOT</name>
<dbReference type="SFLD" id="SFLDG01082">
    <property type="entry name" value="B12-binding_domain_containing"/>
    <property type="match status" value="1"/>
</dbReference>
<dbReference type="Gene3D" id="3.80.30.20">
    <property type="entry name" value="tm_1862 like domain"/>
    <property type="match status" value="1"/>
</dbReference>
<dbReference type="Gene3D" id="3.40.50.280">
    <property type="entry name" value="Cobalamin-binding domain"/>
    <property type="match status" value="1"/>
</dbReference>
<evidence type="ECO:0000256" key="4">
    <source>
        <dbReference type="ARBA" id="ARBA00023004"/>
    </source>
</evidence>
<organism evidence="8 9">
    <name type="scientific">Kosmotoga olearia (strain ATCC BAA-1733 / DSM 21960 / TBF 19.5.1)</name>
    <dbReference type="NCBI Taxonomy" id="521045"/>
    <lineage>
        <taxon>Bacteria</taxon>
        <taxon>Thermotogati</taxon>
        <taxon>Thermotogota</taxon>
        <taxon>Thermotogae</taxon>
        <taxon>Kosmotogales</taxon>
        <taxon>Kosmotogaceae</taxon>
        <taxon>Kosmotoga</taxon>
    </lineage>
</organism>
<dbReference type="PROSITE" id="PS51918">
    <property type="entry name" value="RADICAL_SAM"/>
    <property type="match status" value="1"/>
</dbReference>
<dbReference type="eggNOG" id="COG1032">
    <property type="taxonomic scope" value="Bacteria"/>
</dbReference>
<dbReference type="Proteomes" id="UP000002382">
    <property type="component" value="Chromosome"/>
</dbReference>
<dbReference type="Pfam" id="PF04055">
    <property type="entry name" value="Radical_SAM"/>
    <property type="match status" value="1"/>
</dbReference>
<dbReference type="SFLD" id="SFLDS00029">
    <property type="entry name" value="Radical_SAM"/>
    <property type="match status" value="1"/>
</dbReference>
<dbReference type="PANTHER" id="PTHR43409">
    <property type="entry name" value="ANAEROBIC MAGNESIUM-PROTOPORPHYRIN IX MONOMETHYL ESTER CYCLASE-RELATED"/>
    <property type="match status" value="1"/>
</dbReference>
<evidence type="ECO:0000256" key="1">
    <source>
        <dbReference type="ARBA" id="ARBA00001966"/>
    </source>
</evidence>
<dbReference type="HOGENOM" id="CLU_021572_4_3_0"/>
<evidence type="ECO:0000256" key="2">
    <source>
        <dbReference type="ARBA" id="ARBA00022691"/>
    </source>
</evidence>
<keyword evidence="3" id="KW-0479">Metal-binding</keyword>
<dbReference type="GO" id="GO:0051539">
    <property type="term" value="F:4 iron, 4 sulfur cluster binding"/>
    <property type="evidence" value="ECO:0007669"/>
    <property type="project" value="UniProtKB-KW"/>
</dbReference>
<dbReference type="InterPro" id="IPR006158">
    <property type="entry name" value="Cobalamin-bd"/>
</dbReference>
<evidence type="ECO:0000259" key="6">
    <source>
        <dbReference type="PROSITE" id="PS51332"/>
    </source>
</evidence>
<dbReference type="InterPro" id="IPR034466">
    <property type="entry name" value="Methyltransferase_Class_B"/>
</dbReference>
<evidence type="ECO:0000256" key="3">
    <source>
        <dbReference type="ARBA" id="ARBA00022723"/>
    </source>
</evidence>
<dbReference type="STRING" id="521045.Kole_1749"/>
<reference evidence="8 9" key="2">
    <citation type="journal article" date="2011" name="J. Bacteriol.">
        <title>Genome Sequence of Kosmotoga olearia Strain TBF 19.5.1, a Thermophilic Bacterium with a Wide Growth Temperature Range, Isolated from the Troll B Oil Platform in the North Sea.</title>
        <authorList>
            <person name="Swithers K.S."/>
            <person name="Dipippo J.L."/>
            <person name="Bruce D.C."/>
            <person name="Detter C."/>
            <person name="Tapia R."/>
            <person name="Han S."/>
            <person name="Goodwin L.A."/>
            <person name="Han J."/>
            <person name="Woyke T."/>
            <person name="Pitluck S."/>
            <person name="Pennacchio L."/>
            <person name="Nolan M."/>
            <person name="Mikhailova N."/>
            <person name="Land M.L."/>
            <person name="Nesbo C.L."/>
            <person name="Gogarten J.P."/>
            <person name="Noll K.M."/>
        </authorList>
    </citation>
    <scope>NUCLEOTIDE SEQUENCE [LARGE SCALE GENOMIC DNA]</scope>
    <source>
        <strain evidence="9">ATCC BAA-1733 / DSM 21960 / TBF 19.5.1</strain>
    </source>
</reference>
<evidence type="ECO:0000259" key="7">
    <source>
        <dbReference type="PROSITE" id="PS51918"/>
    </source>
</evidence>
<comment type="cofactor">
    <cofactor evidence="1">
        <name>[4Fe-4S] cluster</name>
        <dbReference type="ChEBI" id="CHEBI:49883"/>
    </cofactor>
</comment>
<proteinExistence type="predicted"/>
<dbReference type="PROSITE" id="PS51332">
    <property type="entry name" value="B12_BINDING"/>
    <property type="match status" value="1"/>
</dbReference>
<dbReference type="GO" id="GO:0046872">
    <property type="term" value="F:metal ion binding"/>
    <property type="evidence" value="ECO:0007669"/>
    <property type="project" value="UniProtKB-KW"/>
</dbReference>
<feature type="domain" description="Radical SAM core" evidence="7">
    <location>
        <begin position="200"/>
        <end position="425"/>
    </location>
</feature>
<dbReference type="RefSeq" id="WP_015869079.1">
    <property type="nucleotide sequence ID" value="NC_012785.1"/>
</dbReference>
<protein>
    <submittedName>
        <fullName evidence="8">Radical SAM domain protein</fullName>
    </submittedName>
</protein>
<dbReference type="SMART" id="SM00729">
    <property type="entry name" value="Elp3"/>
    <property type="match status" value="1"/>
</dbReference>
<dbReference type="OrthoDB" id="9801424at2"/>